<reference evidence="1 2" key="1">
    <citation type="journal article" date="2002" name="Nature">
        <title>Comparison of the genomes of two Xanthomonas pathogens with differing host specificities.</title>
        <authorList>
            <person name="da Silva A.C."/>
            <person name="Ferro J.A."/>
            <person name="Reinach F.C."/>
            <person name="Farah C.S."/>
            <person name="Furlan L.R."/>
            <person name="Quaggio R.B."/>
            <person name="Monteiro-Vitorello C.B."/>
            <person name="Van Sluys M.A."/>
            <person name="Almeida N.F."/>
            <person name="Alves L.M."/>
            <person name="do Amaral A.M."/>
            <person name="Bertolini M.C."/>
            <person name="Camargo L.E."/>
            <person name="Camarotte G."/>
            <person name="Cannavan F."/>
            <person name="Cardozo J."/>
            <person name="Chambergo F."/>
            <person name="Ciapina L.P."/>
            <person name="Cicarelli R.M."/>
            <person name="Coutinho L.L."/>
            <person name="Cursino-Santos J.R."/>
            <person name="El-Dorry H."/>
            <person name="Faria J.B."/>
            <person name="Ferreira A.J."/>
            <person name="Ferreira R.C."/>
            <person name="Ferro M.I."/>
            <person name="Formighieri E.F."/>
            <person name="Franco M.C."/>
            <person name="Greggio C.C."/>
            <person name="Gruber A."/>
            <person name="Katsuyama A.M."/>
            <person name="Kishi L.T."/>
            <person name="Leite R.P."/>
            <person name="Lemos E.G."/>
            <person name="Lemos M.V."/>
            <person name="Locali E.C."/>
            <person name="Machado M.A."/>
            <person name="Madeira A.M."/>
            <person name="Martinez-Rossi N.M."/>
            <person name="Martins E.C."/>
            <person name="Meidanis J."/>
            <person name="Menck C.F."/>
            <person name="Miyaki C.Y."/>
            <person name="Moon D.H."/>
            <person name="Moreira L.M."/>
            <person name="Novo M.T."/>
            <person name="Okura V.K."/>
            <person name="Oliveira M.C."/>
            <person name="Oliveira V.R."/>
            <person name="Pereira H.A."/>
            <person name="Rossi A."/>
            <person name="Sena J.A."/>
            <person name="Silva C."/>
            <person name="de Souza R.F."/>
            <person name="Spinola L.A."/>
            <person name="Takita M.A."/>
            <person name="Tamura R.E."/>
            <person name="Teixeira E.C."/>
            <person name="Tezza R.I."/>
            <person name="Trindade dos Santos M."/>
            <person name="Truffi D."/>
            <person name="Tsai S.M."/>
            <person name="White F.F."/>
            <person name="Setubal J.C."/>
            <person name="Kitajima J.P."/>
        </authorList>
    </citation>
    <scope>NUCLEOTIDE SEQUENCE [LARGE SCALE GENOMIC DNA]</scope>
    <source>
        <strain evidence="1 2">306</strain>
    </source>
</reference>
<sequence length="154" mass="16610">MAFTPLSPIACCCATWRLVLVVRAEPLARPHLPPGERSVSNPPVRDTLFLADTAFAVEGAGPFYCGDCIAIEGLLSIAPAIAQGLEIRRLAFPRPRQVLVDLLGEQQQSLPVLVLAGTDVEVAGSKPAGHYRVIDDEAAIRAYLSHRFAVARQR</sequence>
<evidence type="ECO:0000313" key="1">
    <source>
        <dbReference type="EMBL" id="AAM38898.1"/>
    </source>
</evidence>
<accession>A0AAI7ZIU2</accession>
<dbReference type="Pfam" id="PF11287">
    <property type="entry name" value="DUF3088"/>
    <property type="match status" value="1"/>
</dbReference>
<organism evidence="1 2">
    <name type="scientific">Xanthomonas axonopodis pv. citri (strain 306)</name>
    <dbReference type="NCBI Taxonomy" id="190486"/>
    <lineage>
        <taxon>Bacteria</taxon>
        <taxon>Pseudomonadati</taxon>
        <taxon>Pseudomonadota</taxon>
        <taxon>Gammaproteobacteria</taxon>
        <taxon>Lysobacterales</taxon>
        <taxon>Lysobacteraceae</taxon>
        <taxon>Xanthomonas</taxon>
    </lineage>
</organism>
<proteinExistence type="predicted"/>
<dbReference type="Proteomes" id="UP000000576">
    <property type="component" value="Chromosome"/>
</dbReference>
<dbReference type="InterPro" id="IPR021439">
    <property type="entry name" value="DUF3088"/>
</dbReference>
<evidence type="ECO:0000313" key="2">
    <source>
        <dbReference type="Proteomes" id="UP000000576"/>
    </source>
</evidence>
<dbReference type="EMBL" id="AE008923">
    <property type="protein sequence ID" value="AAM38898.1"/>
    <property type="molecule type" value="Genomic_DNA"/>
</dbReference>
<gene>
    <name evidence="1" type="ordered locus">XAC4063</name>
</gene>
<evidence type="ECO:0008006" key="3">
    <source>
        <dbReference type="Google" id="ProtNLM"/>
    </source>
</evidence>
<protein>
    <recommendedName>
        <fullName evidence="3">DUF3088 domain-containing protein</fullName>
    </recommendedName>
</protein>
<dbReference type="AlphaFoldDB" id="A0AAI7ZIU2"/>
<name>A0AAI7ZIU2_XANAC</name>
<dbReference type="KEGG" id="xac:XAC4063"/>